<proteinExistence type="predicted"/>
<evidence type="ECO:0000259" key="1">
    <source>
        <dbReference type="Pfam" id="PF01814"/>
    </source>
</evidence>
<evidence type="ECO:0000313" key="2">
    <source>
        <dbReference type="EMBL" id="NYZ20954.1"/>
    </source>
</evidence>
<dbReference type="Gene3D" id="1.20.120.520">
    <property type="entry name" value="nmb1532 protein domain like"/>
    <property type="match status" value="1"/>
</dbReference>
<protein>
    <submittedName>
        <fullName evidence="2">Hemerythrin domain-containing protein</fullName>
    </submittedName>
</protein>
<comment type="caution">
    <text evidence="2">The sequence shown here is derived from an EMBL/GenBank/DDBJ whole genome shotgun (WGS) entry which is preliminary data.</text>
</comment>
<dbReference type="CDD" id="cd12108">
    <property type="entry name" value="Hr-like"/>
    <property type="match status" value="1"/>
</dbReference>
<dbReference type="PANTHER" id="PTHR39966">
    <property type="entry name" value="BLL2471 PROTEIN-RELATED"/>
    <property type="match status" value="1"/>
</dbReference>
<organism evidence="2 3">
    <name type="scientific">Azospirillum oleiclasticum</name>
    <dbReference type="NCBI Taxonomy" id="2735135"/>
    <lineage>
        <taxon>Bacteria</taxon>
        <taxon>Pseudomonadati</taxon>
        <taxon>Pseudomonadota</taxon>
        <taxon>Alphaproteobacteria</taxon>
        <taxon>Rhodospirillales</taxon>
        <taxon>Azospirillaceae</taxon>
        <taxon>Azospirillum</taxon>
    </lineage>
</organism>
<dbReference type="InterPro" id="IPR012312">
    <property type="entry name" value="Hemerythrin-like"/>
</dbReference>
<evidence type="ECO:0000313" key="3">
    <source>
        <dbReference type="Proteomes" id="UP000584642"/>
    </source>
</evidence>
<name>A0ABX2T9I0_9PROT</name>
<dbReference type="Proteomes" id="UP000584642">
    <property type="component" value="Unassembled WGS sequence"/>
</dbReference>
<gene>
    <name evidence="2" type="ORF">HND93_14665</name>
</gene>
<feature type="domain" description="Hemerythrin-like" evidence="1">
    <location>
        <begin position="3"/>
        <end position="139"/>
    </location>
</feature>
<sequence>MKAIDIIRNEHRALAAVLRALEATIADLRDGRRPPDFRLLAAMIDYIVRVPEEVHHPKEDGVFFPHIRAACPDAVPIIDELEHQHHRGREHVLQLAMSLIHFQAVGAAAQESFCAAAERYVAFSWTHIEMEERQLLPLLSDRLAPAAWAEIDAAFAANADPWRGTADEFERLFSRITALVPAPLGLGDRRSGLASRIT</sequence>
<dbReference type="Pfam" id="PF01814">
    <property type="entry name" value="Hemerythrin"/>
    <property type="match status" value="1"/>
</dbReference>
<keyword evidence="3" id="KW-1185">Reference proteome</keyword>
<accession>A0ABX2T9I0</accession>
<reference evidence="2 3" key="1">
    <citation type="submission" date="2020-05" db="EMBL/GenBank/DDBJ databases">
        <title>Azospirillum oleiclasticum sp. nov, a nitrogen-fixing and heavy crude oil-emulsifying bacterium isolated from the crude oil of Yumen Oilfield.</title>
        <authorList>
            <person name="Wu D."/>
            <person name="Cai M."/>
            <person name="Zhang X."/>
        </authorList>
    </citation>
    <scope>NUCLEOTIDE SEQUENCE [LARGE SCALE GENOMIC DNA]</scope>
    <source>
        <strain evidence="2 3">ROY-1-1-2</strain>
    </source>
</reference>
<dbReference type="EMBL" id="JABFDB010000010">
    <property type="protein sequence ID" value="NYZ20954.1"/>
    <property type="molecule type" value="Genomic_DNA"/>
</dbReference>
<dbReference type="RefSeq" id="WP_180282735.1">
    <property type="nucleotide sequence ID" value="NZ_JABFDB010000010.1"/>
</dbReference>
<dbReference type="PANTHER" id="PTHR39966:SF1">
    <property type="entry name" value="HEMERYTHRIN-LIKE DOMAIN-CONTAINING PROTEIN"/>
    <property type="match status" value="1"/>
</dbReference>